<dbReference type="InterPro" id="IPR006094">
    <property type="entry name" value="Oxid_FAD_bind_N"/>
</dbReference>
<evidence type="ECO:0000256" key="5">
    <source>
        <dbReference type="ARBA" id="ARBA00012518"/>
    </source>
</evidence>
<keyword evidence="15" id="KW-0961">Cell wall biogenesis/degradation</keyword>
<dbReference type="AlphaFoldDB" id="A0A6J6CC39"/>
<evidence type="ECO:0000256" key="3">
    <source>
        <dbReference type="ARBA" id="ARBA00004496"/>
    </source>
</evidence>
<sequence>MSKIAPIALTNLTTMRVGGVPKSILRCETTEELYKSALAALNSDEKFQILAGGSNTVFADDVSDLNIILVANTGIEVLEENQTEIELRVQAGENWDEFVAWCIERGYAGIEAMSGIPGSVGATPVQNVGAYGQEVSQVITSIEFLNFESQQVDLKPADFFEFSYRNSALKRDLRGVIGFVDFKLQKLGGLSIPMASGQITNHVKAPYGAQLPLNLVRETVLELRSSKGMVVKDSDPNSVSCGSFFTNPVVSHAKSLEFPKDMQKWEMDNGDIKLSAGWLIENADIPKGFSLPYSKAAISEKHALAIINRGQASSKDIIELARYVQERVAARWGINLIPEPNLIGF</sequence>
<dbReference type="HAMAP" id="MF_00037">
    <property type="entry name" value="MurB"/>
    <property type="match status" value="1"/>
</dbReference>
<evidence type="ECO:0000256" key="16">
    <source>
        <dbReference type="ARBA" id="ARBA00048914"/>
    </source>
</evidence>
<keyword evidence="8" id="KW-0285">Flavoprotein</keyword>
<dbReference type="PROSITE" id="PS51387">
    <property type="entry name" value="FAD_PCMH"/>
    <property type="match status" value="1"/>
</dbReference>
<accession>A0A6J6CC39</accession>
<protein>
    <recommendedName>
        <fullName evidence="5">UDP-N-acetylmuramate dehydrogenase</fullName>
        <ecNumber evidence="5">1.3.1.98</ecNumber>
    </recommendedName>
</protein>
<evidence type="ECO:0000259" key="17">
    <source>
        <dbReference type="PROSITE" id="PS51387"/>
    </source>
</evidence>
<dbReference type="InterPro" id="IPR016166">
    <property type="entry name" value="FAD-bd_PCMH"/>
</dbReference>
<comment type="pathway">
    <text evidence="4">Cell wall biogenesis; peptidoglycan biosynthesis.</text>
</comment>
<dbReference type="SUPFAM" id="SSF56176">
    <property type="entry name" value="FAD-binding/transporter-associated domain-like"/>
    <property type="match status" value="1"/>
</dbReference>
<keyword evidence="9" id="KW-0274">FAD</keyword>
<comment type="subcellular location">
    <subcellularLocation>
        <location evidence="3">Cytoplasm</location>
    </subcellularLocation>
</comment>
<dbReference type="GO" id="GO:0071555">
    <property type="term" value="P:cell wall organization"/>
    <property type="evidence" value="ECO:0007669"/>
    <property type="project" value="UniProtKB-KW"/>
</dbReference>
<dbReference type="EMBL" id="CAEZST010000012">
    <property type="protein sequence ID" value="CAB4547873.1"/>
    <property type="molecule type" value="Genomic_DNA"/>
</dbReference>
<evidence type="ECO:0000256" key="2">
    <source>
        <dbReference type="ARBA" id="ARBA00003921"/>
    </source>
</evidence>
<evidence type="ECO:0000313" key="18">
    <source>
        <dbReference type="EMBL" id="CAB4547873.1"/>
    </source>
</evidence>
<dbReference type="GO" id="GO:0071949">
    <property type="term" value="F:FAD binding"/>
    <property type="evidence" value="ECO:0007669"/>
    <property type="project" value="InterPro"/>
</dbReference>
<keyword evidence="11" id="KW-0133">Cell shape</keyword>
<name>A0A6J6CC39_9ZZZZ</name>
<feature type="domain" description="FAD-binding PCMH-type" evidence="17">
    <location>
        <begin position="17"/>
        <end position="187"/>
    </location>
</feature>
<dbReference type="InterPro" id="IPR016169">
    <property type="entry name" value="FAD-bd_PCMH_sub2"/>
</dbReference>
<evidence type="ECO:0000256" key="9">
    <source>
        <dbReference type="ARBA" id="ARBA00022827"/>
    </source>
</evidence>
<evidence type="ECO:0000256" key="8">
    <source>
        <dbReference type="ARBA" id="ARBA00022630"/>
    </source>
</evidence>
<dbReference type="Gene3D" id="3.90.78.10">
    <property type="entry name" value="UDP-N-acetylenolpyruvoylglucosamine reductase, C-terminal domain"/>
    <property type="match status" value="1"/>
</dbReference>
<dbReference type="Gene3D" id="3.30.43.10">
    <property type="entry name" value="Uridine Diphospho-n-acetylenolpyruvylglucosamine Reductase, domain 2"/>
    <property type="match status" value="1"/>
</dbReference>
<comment type="cofactor">
    <cofactor evidence="1">
        <name>FAD</name>
        <dbReference type="ChEBI" id="CHEBI:57692"/>
    </cofactor>
</comment>
<dbReference type="SUPFAM" id="SSF56194">
    <property type="entry name" value="Uridine diphospho-N-Acetylenolpyruvylglucosamine reductase, MurB, C-terminal domain"/>
    <property type="match status" value="1"/>
</dbReference>
<dbReference type="GO" id="GO:0008360">
    <property type="term" value="P:regulation of cell shape"/>
    <property type="evidence" value="ECO:0007669"/>
    <property type="project" value="UniProtKB-KW"/>
</dbReference>
<evidence type="ECO:0000256" key="15">
    <source>
        <dbReference type="ARBA" id="ARBA00023316"/>
    </source>
</evidence>
<keyword evidence="13" id="KW-0560">Oxidoreductase</keyword>
<dbReference type="GO" id="GO:0009252">
    <property type="term" value="P:peptidoglycan biosynthetic process"/>
    <property type="evidence" value="ECO:0007669"/>
    <property type="project" value="UniProtKB-UniPathway"/>
</dbReference>
<dbReference type="InterPro" id="IPR011601">
    <property type="entry name" value="MurB_C"/>
</dbReference>
<evidence type="ECO:0000256" key="12">
    <source>
        <dbReference type="ARBA" id="ARBA00022984"/>
    </source>
</evidence>
<proteinExistence type="inferred from homology"/>
<keyword evidence="14" id="KW-0131">Cell cycle</keyword>
<evidence type="ECO:0000256" key="4">
    <source>
        <dbReference type="ARBA" id="ARBA00004752"/>
    </source>
</evidence>
<gene>
    <name evidence="18" type="ORF">UFOPK1503_00800</name>
</gene>
<dbReference type="PANTHER" id="PTHR21071">
    <property type="entry name" value="UDP-N-ACETYLENOLPYRUVOYLGLUCOSAMINE REDUCTASE"/>
    <property type="match status" value="1"/>
</dbReference>
<dbReference type="NCBIfam" id="TIGR00179">
    <property type="entry name" value="murB"/>
    <property type="match status" value="1"/>
</dbReference>
<evidence type="ECO:0000256" key="14">
    <source>
        <dbReference type="ARBA" id="ARBA00023306"/>
    </source>
</evidence>
<dbReference type="GO" id="GO:0005829">
    <property type="term" value="C:cytosol"/>
    <property type="evidence" value="ECO:0007669"/>
    <property type="project" value="TreeGrafter"/>
</dbReference>
<dbReference type="InterPro" id="IPR036318">
    <property type="entry name" value="FAD-bd_PCMH-like_sf"/>
</dbReference>
<evidence type="ECO:0000256" key="1">
    <source>
        <dbReference type="ARBA" id="ARBA00001974"/>
    </source>
</evidence>
<keyword evidence="12" id="KW-0573">Peptidoglycan synthesis</keyword>
<dbReference type="Pfam" id="PF01565">
    <property type="entry name" value="FAD_binding_4"/>
    <property type="match status" value="1"/>
</dbReference>
<evidence type="ECO:0000256" key="6">
    <source>
        <dbReference type="ARBA" id="ARBA00022490"/>
    </source>
</evidence>
<evidence type="ECO:0000256" key="13">
    <source>
        <dbReference type="ARBA" id="ARBA00023002"/>
    </source>
</evidence>
<keyword evidence="6" id="KW-0963">Cytoplasm</keyword>
<dbReference type="GO" id="GO:0051301">
    <property type="term" value="P:cell division"/>
    <property type="evidence" value="ECO:0007669"/>
    <property type="project" value="UniProtKB-KW"/>
</dbReference>
<dbReference type="NCBIfam" id="NF010478">
    <property type="entry name" value="PRK13903.1"/>
    <property type="match status" value="1"/>
</dbReference>
<dbReference type="EC" id="1.3.1.98" evidence="5"/>
<dbReference type="Pfam" id="PF02873">
    <property type="entry name" value="MurB_C"/>
    <property type="match status" value="1"/>
</dbReference>
<dbReference type="InterPro" id="IPR016167">
    <property type="entry name" value="FAD-bd_PCMH_sub1"/>
</dbReference>
<dbReference type="InterPro" id="IPR003170">
    <property type="entry name" value="MurB"/>
</dbReference>
<reference evidence="18" key="1">
    <citation type="submission" date="2020-05" db="EMBL/GenBank/DDBJ databases">
        <authorList>
            <person name="Chiriac C."/>
            <person name="Salcher M."/>
            <person name="Ghai R."/>
            <person name="Kavagutti S V."/>
        </authorList>
    </citation>
    <scope>NUCLEOTIDE SEQUENCE</scope>
</reference>
<keyword evidence="10" id="KW-0521">NADP</keyword>
<evidence type="ECO:0000256" key="7">
    <source>
        <dbReference type="ARBA" id="ARBA00022618"/>
    </source>
</evidence>
<dbReference type="GO" id="GO:0008762">
    <property type="term" value="F:UDP-N-acetylmuramate dehydrogenase activity"/>
    <property type="evidence" value="ECO:0007669"/>
    <property type="project" value="UniProtKB-EC"/>
</dbReference>
<comment type="catalytic activity">
    <reaction evidence="16">
        <text>UDP-N-acetyl-alpha-D-muramate + NADP(+) = UDP-N-acetyl-3-O-(1-carboxyvinyl)-alpha-D-glucosamine + NADPH + H(+)</text>
        <dbReference type="Rhea" id="RHEA:12248"/>
        <dbReference type="ChEBI" id="CHEBI:15378"/>
        <dbReference type="ChEBI" id="CHEBI:57783"/>
        <dbReference type="ChEBI" id="CHEBI:58349"/>
        <dbReference type="ChEBI" id="CHEBI:68483"/>
        <dbReference type="ChEBI" id="CHEBI:70757"/>
        <dbReference type="EC" id="1.3.1.98"/>
    </reaction>
</comment>
<dbReference type="UniPathway" id="UPA00219"/>
<organism evidence="18">
    <name type="scientific">freshwater metagenome</name>
    <dbReference type="NCBI Taxonomy" id="449393"/>
    <lineage>
        <taxon>unclassified sequences</taxon>
        <taxon>metagenomes</taxon>
        <taxon>ecological metagenomes</taxon>
    </lineage>
</organism>
<evidence type="ECO:0000256" key="10">
    <source>
        <dbReference type="ARBA" id="ARBA00022857"/>
    </source>
</evidence>
<keyword evidence="7" id="KW-0132">Cell division</keyword>
<dbReference type="PANTHER" id="PTHR21071:SF4">
    <property type="entry name" value="UDP-N-ACETYLENOLPYRUVOYLGLUCOSAMINE REDUCTASE"/>
    <property type="match status" value="1"/>
</dbReference>
<evidence type="ECO:0000256" key="11">
    <source>
        <dbReference type="ARBA" id="ARBA00022960"/>
    </source>
</evidence>
<dbReference type="InterPro" id="IPR036635">
    <property type="entry name" value="MurB_C_sf"/>
</dbReference>
<comment type="function">
    <text evidence="2">Cell wall formation.</text>
</comment>
<dbReference type="Gene3D" id="3.30.465.10">
    <property type="match status" value="1"/>
</dbReference>